<protein>
    <submittedName>
        <fullName evidence="1">Uncharacterized protein</fullName>
    </submittedName>
</protein>
<evidence type="ECO:0000313" key="2">
    <source>
        <dbReference type="Proteomes" id="UP000842519"/>
    </source>
</evidence>
<evidence type="ECO:0000313" key="1">
    <source>
        <dbReference type="EMBL" id="HAJ5807433.1"/>
    </source>
</evidence>
<dbReference type="Proteomes" id="UP000842519">
    <property type="component" value="Unassembled WGS sequence"/>
</dbReference>
<sequence>MTDISGLTQLLHICGNTLYPAKLRYFVGCFVGVVMYGAFDGKVKLAENKSTRLPTDLFTQGIFVFHNVAY</sequence>
<dbReference type="EMBL" id="DABGKQ010000070">
    <property type="protein sequence ID" value="HAJ5807433.1"/>
    <property type="molecule type" value="Genomic_DNA"/>
</dbReference>
<reference evidence="1 2" key="1">
    <citation type="journal article" date="2018" name="Genome Biol.">
        <title>SKESA: strategic k-mer extension for scrupulous assemblies.</title>
        <authorList>
            <person name="Souvorov A."/>
            <person name="Agarwala R."/>
            <person name="Lipman D.J."/>
        </authorList>
    </citation>
    <scope>NUCLEOTIDE SEQUENCE [LARGE SCALE GENOMIC DNA]</scope>
    <source>
        <strain evidence="2">ecoli[ST-405]</strain>
    </source>
</reference>
<proteinExistence type="predicted"/>
<gene>
    <name evidence="1" type="ORF">HLZ39_23565</name>
</gene>
<comment type="caution">
    <text evidence="1">The sequence shown here is derived from an EMBL/GenBank/DDBJ whole genome shotgun (WGS) entry which is preliminary data.</text>
</comment>
<organism evidence="1 2">
    <name type="scientific">Escherichia coli</name>
    <dbReference type="NCBI Taxonomy" id="562"/>
    <lineage>
        <taxon>Bacteria</taxon>
        <taxon>Pseudomonadati</taxon>
        <taxon>Pseudomonadota</taxon>
        <taxon>Gammaproteobacteria</taxon>
        <taxon>Enterobacterales</taxon>
        <taxon>Enterobacteriaceae</taxon>
        <taxon>Escherichia</taxon>
    </lineage>
</organism>
<accession>A0AAN5GB12</accession>
<name>A0AAN5GB12_ECOLX</name>
<dbReference type="AlphaFoldDB" id="A0AAN5GB12"/>